<dbReference type="InterPro" id="IPR036429">
    <property type="entry name" value="SpoA-like_sf"/>
</dbReference>
<evidence type="ECO:0000256" key="3">
    <source>
        <dbReference type="ARBA" id="ARBA00011049"/>
    </source>
</evidence>
<evidence type="ECO:0000256" key="7">
    <source>
        <dbReference type="ARBA" id="ARBA00022779"/>
    </source>
</evidence>
<evidence type="ECO:0000256" key="4">
    <source>
        <dbReference type="ARBA" id="ARBA00021898"/>
    </source>
</evidence>
<dbReference type="PANTHER" id="PTHR30034:SF6">
    <property type="entry name" value="YOP PROTEINS TRANSLOCATION PROTEIN Q"/>
    <property type="match status" value="1"/>
</dbReference>
<dbReference type="AlphaFoldDB" id="A0A9X2KIU4"/>
<evidence type="ECO:0000313" key="12">
    <source>
        <dbReference type="EMBL" id="MCP3055962.1"/>
    </source>
</evidence>
<keyword evidence="5" id="KW-1003">Cell membrane</keyword>
<proteinExistence type="inferred from homology"/>
<dbReference type="GO" id="GO:0009425">
    <property type="term" value="C:bacterial-type flagellum basal body"/>
    <property type="evidence" value="ECO:0007669"/>
    <property type="project" value="UniProtKB-SubCell"/>
</dbReference>
<keyword evidence="6" id="KW-0145">Chemotaxis</keyword>
<evidence type="ECO:0000256" key="2">
    <source>
        <dbReference type="ARBA" id="ARBA00004202"/>
    </source>
</evidence>
<dbReference type="GO" id="GO:0050918">
    <property type="term" value="P:positive chemotaxis"/>
    <property type="evidence" value="ECO:0007669"/>
    <property type="project" value="TreeGrafter"/>
</dbReference>
<keyword evidence="12" id="KW-0282">Flagellum</keyword>
<comment type="similarity">
    <text evidence="3">Belongs to the FliM family.</text>
</comment>
<evidence type="ECO:0000256" key="9">
    <source>
        <dbReference type="ARBA" id="ARBA00023143"/>
    </source>
</evidence>
<dbReference type="SUPFAM" id="SSF101801">
    <property type="entry name" value="Surface presentation of antigens (SPOA)"/>
    <property type="match status" value="1"/>
</dbReference>
<accession>A0A9X2KIU4</accession>
<dbReference type="InterPro" id="IPR028976">
    <property type="entry name" value="CheC-like_sf"/>
</dbReference>
<dbReference type="Pfam" id="PF01052">
    <property type="entry name" value="FliMN_C"/>
    <property type="match status" value="1"/>
</dbReference>
<comment type="function">
    <text evidence="10">FliM is one of three proteins (FliG, FliN, FliM) that forms the rotor-mounted switch complex (C ring), located at the base of the basal body. This complex interacts with the CheY and CheZ chemotaxis proteins, in addition to contacting components of the motor that determine the direction of flagellar rotation.</text>
</comment>
<dbReference type="GO" id="GO:0005886">
    <property type="term" value="C:plasma membrane"/>
    <property type="evidence" value="ECO:0007669"/>
    <property type="project" value="UniProtKB-SubCell"/>
</dbReference>
<dbReference type="Proteomes" id="UP001155220">
    <property type="component" value="Unassembled WGS sequence"/>
</dbReference>
<feature type="domain" description="Flagellar motor switch protein FliN-like C-terminal" evidence="11">
    <location>
        <begin position="232"/>
        <end position="299"/>
    </location>
</feature>
<keyword evidence="9" id="KW-0975">Bacterial flagellum</keyword>
<evidence type="ECO:0000313" key="13">
    <source>
        <dbReference type="Proteomes" id="UP001155220"/>
    </source>
</evidence>
<gene>
    <name evidence="12" type="ORF">MJ956_12540</name>
</gene>
<dbReference type="GO" id="GO:0071978">
    <property type="term" value="P:bacterial-type flagellum-dependent swarming motility"/>
    <property type="evidence" value="ECO:0007669"/>
    <property type="project" value="TreeGrafter"/>
</dbReference>
<evidence type="ECO:0000259" key="11">
    <source>
        <dbReference type="Pfam" id="PF01052"/>
    </source>
</evidence>
<dbReference type="Gene3D" id="2.30.330.10">
    <property type="entry name" value="SpoA-like"/>
    <property type="match status" value="1"/>
</dbReference>
<evidence type="ECO:0000256" key="6">
    <source>
        <dbReference type="ARBA" id="ARBA00022500"/>
    </source>
</evidence>
<sequence>MSPTAPQPDSANIGERLRSAAEFDPRNLPRLTHMGEAWAEAATARLGAIAGAPFDFLLTEVDTDFAPEAESADAAASLFALLSSPRFRTPGYVAAKRSGLDALIAAFFAAEPSNAGDVPRGPTDLDRGVVKLALAAASEAAGPVFEPIADLKLSVGDLIDPPLLVEELGETSDRFVLFRFELRAAGIAAPLAFAFPASFLAPHRRFLRKLPEAPQRDRDESWSEAIKASFAQSDLRLEAVLAKKKVPLRTIAGFKVGDTIPLAIGADSLIAVACENRPLFRARMGRSRDTYVLRIEERIDPAEEFIDDILPD</sequence>
<protein>
    <recommendedName>
        <fullName evidence="4">Flagellar motor switch protein FliM</fullName>
    </recommendedName>
</protein>
<dbReference type="EMBL" id="JALHBS010000074">
    <property type="protein sequence ID" value="MCP3055962.1"/>
    <property type="molecule type" value="Genomic_DNA"/>
</dbReference>
<name>A0A9X2KIU4_9HYPH</name>
<organism evidence="12 13">
    <name type="scientific">Aurantimonas marianensis</name>
    <dbReference type="NCBI Taxonomy" id="2920428"/>
    <lineage>
        <taxon>Bacteria</taxon>
        <taxon>Pseudomonadati</taxon>
        <taxon>Pseudomonadota</taxon>
        <taxon>Alphaproteobacteria</taxon>
        <taxon>Hyphomicrobiales</taxon>
        <taxon>Aurantimonadaceae</taxon>
        <taxon>Aurantimonas</taxon>
    </lineage>
</organism>
<dbReference type="Gene3D" id="3.40.1550.10">
    <property type="entry name" value="CheC-like"/>
    <property type="match status" value="1"/>
</dbReference>
<keyword evidence="13" id="KW-1185">Reference proteome</keyword>
<evidence type="ECO:0000256" key="8">
    <source>
        <dbReference type="ARBA" id="ARBA00023136"/>
    </source>
</evidence>
<dbReference type="PANTHER" id="PTHR30034">
    <property type="entry name" value="FLAGELLAR MOTOR SWITCH PROTEIN FLIM"/>
    <property type="match status" value="1"/>
</dbReference>
<reference evidence="12" key="1">
    <citation type="submission" date="2022-03" db="EMBL/GenBank/DDBJ databases">
        <title>Aurantimonas Liuensis sp. Nov., isolated from the hadal seawater of the Mariana Trench.</title>
        <authorList>
            <person name="Liu R."/>
        </authorList>
    </citation>
    <scope>NUCLEOTIDE SEQUENCE</scope>
    <source>
        <strain evidence="12">LRZ36</strain>
    </source>
</reference>
<keyword evidence="7" id="KW-0283">Flagellar rotation</keyword>
<keyword evidence="12" id="KW-0966">Cell projection</keyword>
<dbReference type="RefSeq" id="WP_253964794.1">
    <property type="nucleotide sequence ID" value="NZ_JALHBS010000074.1"/>
</dbReference>
<comment type="caution">
    <text evidence="12">The sequence shown here is derived from an EMBL/GenBank/DDBJ whole genome shotgun (WGS) entry which is preliminary data.</text>
</comment>
<comment type="subcellular location">
    <subcellularLocation>
        <location evidence="1">Bacterial flagellum basal body</location>
    </subcellularLocation>
    <subcellularLocation>
        <location evidence="2">Cell membrane</location>
        <topology evidence="2">Peripheral membrane protein</topology>
    </subcellularLocation>
</comment>
<evidence type="ECO:0000256" key="1">
    <source>
        <dbReference type="ARBA" id="ARBA00004117"/>
    </source>
</evidence>
<keyword evidence="12" id="KW-0969">Cilium</keyword>
<keyword evidence="8" id="KW-0472">Membrane</keyword>
<dbReference type="InterPro" id="IPR001543">
    <property type="entry name" value="FliN-like_C"/>
</dbReference>
<evidence type="ECO:0000256" key="10">
    <source>
        <dbReference type="ARBA" id="ARBA00025044"/>
    </source>
</evidence>
<evidence type="ECO:0000256" key="5">
    <source>
        <dbReference type="ARBA" id="ARBA00022475"/>
    </source>
</evidence>